<gene>
    <name evidence="9" type="primary">sstT</name>
    <name evidence="10" type="ORF">CUC53_00110</name>
</gene>
<dbReference type="RefSeq" id="WP_100292277.1">
    <property type="nucleotide sequence ID" value="NZ_PGGC01000001.1"/>
</dbReference>
<dbReference type="FunFam" id="1.10.3860.10:FF:000003">
    <property type="entry name" value="Serine/threonine transporter sstT"/>
    <property type="match status" value="1"/>
</dbReference>
<dbReference type="AlphaFoldDB" id="A0A2H9U9T1"/>
<comment type="similarity">
    <text evidence="9">Belongs to the dicarboxylate/amino acid:cation symporter (DAACS) (TC 2.A.23) family.</text>
</comment>
<feature type="transmembrane region" description="Helical" evidence="9">
    <location>
        <begin position="288"/>
        <end position="313"/>
    </location>
</feature>
<keyword evidence="5 9" id="KW-0769">Symport</keyword>
<evidence type="ECO:0000256" key="6">
    <source>
        <dbReference type="ARBA" id="ARBA00022970"/>
    </source>
</evidence>
<dbReference type="Proteomes" id="UP000235861">
    <property type="component" value="Unassembled WGS sequence"/>
</dbReference>
<comment type="function">
    <text evidence="9">Involved in the import of serine and threonine into the cell, with the concomitant import of sodium (symport system).</text>
</comment>
<comment type="caution">
    <text evidence="10">The sequence shown here is derived from an EMBL/GenBank/DDBJ whole genome shotgun (WGS) entry which is preliminary data.</text>
</comment>
<dbReference type="InterPro" id="IPR023025">
    <property type="entry name" value="Ser_Thr_transp_SstT"/>
</dbReference>
<dbReference type="GO" id="GO:0005295">
    <property type="term" value="F:neutral L-amino acid:sodium symporter activity"/>
    <property type="evidence" value="ECO:0007669"/>
    <property type="project" value="TreeGrafter"/>
</dbReference>
<dbReference type="PANTHER" id="PTHR42865:SF8">
    <property type="entry name" value="SERINE_THREONINE TRANSPORTER SSTT"/>
    <property type="match status" value="1"/>
</dbReference>
<name>A0A2H9U9T1_9GAMM</name>
<dbReference type="GO" id="GO:0032329">
    <property type="term" value="P:serine transport"/>
    <property type="evidence" value="ECO:0007669"/>
    <property type="project" value="InterPro"/>
</dbReference>
<dbReference type="PRINTS" id="PR00173">
    <property type="entry name" value="EDTRNSPORT"/>
</dbReference>
<dbReference type="InterPro" id="IPR036458">
    <property type="entry name" value="Na:dicarbo_symporter_sf"/>
</dbReference>
<dbReference type="PANTHER" id="PTHR42865">
    <property type="entry name" value="PROTON/GLUTAMATE-ASPARTATE SYMPORTER"/>
    <property type="match status" value="1"/>
</dbReference>
<dbReference type="OrthoDB" id="9768885at2"/>
<dbReference type="GO" id="GO:0005886">
    <property type="term" value="C:plasma membrane"/>
    <property type="evidence" value="ECO:0007669"/>
    <property type="project" value="UniProtKB-SubCell"/>
</dbReference>
<comment type="catalytic activity">
    <reaction evidence="9">
        <text>L-threonine(in) + Na(+)(in) = L-threonine(out) + Na(+)(out)</text>
        <dbReference type="Rhea" id="RHEA:69999"/>
        <dbReference type="ChEBI" id="CHEBI:29101"/>
        <dbReference type="ChEBI" id="CHEBI:57926"/>
    </reaction>
</comment>
<feature type="transmembrane region" description="Helical" evidence="9">
    <location>
        <begin position="325"/>
        <end position="350"/>
    </location>
</feature>
<keyword evidence="11" id="KW-1185">Reference proteome</keyword>
<evidence type="ECO:0000313" key="11">
    <source>
        <dbReference type="Proteomes" id="UP000235861"/>
    </source>
</evidence>
<feature type="transmembrane region" description="Helical" evidence="9">
    <location>
        <begin position="47"/>
        <end position="70"/>
    </location>
</feature>
<proteinExistence type="inferred from homology"/>
<dbReference type="GO" id="GO:0015826">
    <property type="term" value="P:threonine transport"/>
    <property type="evidence" value="ECO:0007669"/>
    <property type="project" value="InterPro"/>
</dbReference>
<feature type="transmembrane region" description="Helical" evidence="9">
    <location>
        <begin position="215"/>
        <end position="238"/>
    </location>
</feature>
<dbReference type="EMBL" id="PGGC01000001">
    <property type="protein sequence ID" value="PJG60784.1"/>
    <property type="molecule type" value="Genomic_DNA"/>
</dbReference>
<protein>
    <recommendedName>
        <fullName evidence="9">Serine/threonine transporter SstT</fullName>
    </recommendedName>
    <alternativeName>
        <fullName evidence="9">Na(+)/serine-threonine symporter</fullName>
    </alternativeName>
</protein>
<comment type="subcellular location">
    <subcellularLocation>
        <location evidence="9">Cell membrane</location>
        <topology evidence="9">Multi-pass membrane protein</topology>
    </subcellularLocation>
    <subcellularLocation>
        <location evidence="1">Membrane</location>
        <topology evidence="1">Multi-pass membrane protein</topology>
    </subcellularLocation>
</comment>
<dbReference type="NCBIfam" id="NF010151">
    <property type="entry name" value="PRK13628.1"/>
    <property type="match status" value="1"/>
</dbReference>
<feature type="transmembrane region" description="Helical" evidence="9">
    <location>
        <begin position="141"/>
        <end position="160"/>
    </location>
</feature>
<keyword evidence="4 9" id="KW-0812">Transmembrane</keyword>
<feature type="transmembrane region" description="Helical" evidence="9">
    <location>
        <begin position="82"/>
        <end position="104"/>
    </location>
</feature>
<reference evidence="10 11" key="1">
    <citation type="submission" date="2017-11" db="EMBL/GenBank/DDBJ databases">
        <title>Draft genome sequence of environmental isolate Aeromonas cavernicola sp. nov. MDC 2508.</title>
        <authorList>
            <person name="Colston S.M."/>
            <person name="Navarro A."/>
            <person name="Martinez-Murcia A.J."/>
            <person name="Graf J."/>
        </authorList>
    </citation>
    <scope>NUCLEOTIDE SEQUENCE [LARGE SCALE GENOMIC DNA]</scope>
    <source>
        <strain evidence="10 11">MDC 2508</strain>
    </source>
</reference>
<organism evidence="10 11">
    <name type="scientific">Aeromonas cavernicola</name>
    <dbReference type="NCBI Taxonomy" id="1006623"/>
    <lineage>
        <taxon>Bacteria</taxon>
        <taxon>Pseudomonadati</taxon>
        <taxon>Pseudomonadota</taxon>
        <taxon>Gammaproteobacteria</taxon>
        <taxon>Aeromonadales</taxon>
        <taxon>Aeromonadaceae</taxon>
        <taxon>Aeromonas</taxon>
    </lineage>
</organism>
<evidence type="ECO:0000256" key="3">
    <source>
        <dbReference type="ARBA" id="ARBA00022475"/>
    </source>
</evidence>
<feature type="transmembrane region" description="Helical" evidence="9">
    <location>
        <begin position="181"/>
        <end position="203"/>
    </location>
</feature>
<evidence type="ECO:0000256" key="1">
    <source>
        <dbReference type="ARBA" id="ARBA00004141"/>
    </source>
</evidence>
<dbReference type="SUPFAM" id="SSF118215">
    <property type="entry name" value="Proton glutamate symport protein"/>
    <property type="match status" value="1"/>
</dbReference>
<keyword evidence="6 9" id="KW-0029">Amino-acid transport</keyword>
<evidence type="ECO:0000256" key="8">
    <source>
        <dbReference type="ARBA" id="ARBA00023136"/>
    </source>
</evidence>
<dbReference type="HAMAP" id="MF_01582">
    <property type="entry name" value="Ser_Thr_transp_SstT"/>
    <property type="match status" value="1"/>
</dbReference>
<evidence type="ECO:0000313" key="10">
    <source>
        <dbReference type="EMBL" id="PJG60784.1"/>
    </source>
</evidence>
<comment type="catalytic activity">
    <reaction evidence="9">
        <text>L-serine(in) + Na(+)(in) = L-serine(out) + Na(+)(out)</text>
        <dbReference type="Rhea" id="RHEA:29575"/>
        <dbReference type="ChEBI" id="CHEBI:29101"/>
        <dbReference type="ChEBI" id="CHEBI:33384"/>
    </reaction>
</comment>
<evidence type="ECO:0000256" key="4">
    <source>
        <dbReference type="ARBA" id="ARBA00022692"/>
    </source>
</evidence>
<dbReference type="InterPro" id="IPR001991">
    <property type="entry name" value="Na-dicarboxylate_symporter"/>
</dbReference>
<evidence type="ECO:0000256" key="9">
    <source>
        <dbReference type="HAMAP-Rule" id="MF_01582"/>
    </source>
</evidence>
<dbReference type="Pfam" id="PF00375">
    <property type="entry name" value="SDF"/>
    <property type="match status" value="1"/>
</dbReference>
<evidence type="ECO:0000256" key="2">
    <source>
        <dbReference type="ARBA" id="ARBA00022448"/>
    </source>
</evidence>
<evidence type="ECO:0000256" key="5">
    <source>
        <dbReference type="ARBA" id="ARBA00022847"/>
    </source>
</evidence>
<sequence length="416" mass="43382">MTQQHPLLRLVNGTSLVSQILVGLVLGILLAFFAPEWAKTASLLGNLFVGALKAVAPLLVFVLVMAAIIGHKQGQKTNIRPLLVLYLFGTFSAAVVAVIASFLFPSNLHLVANTAEITPPGGITEVLQTLLFNVVTNPVKALIEANYIGILAWAIGLGLAMRHANESTKALITDLSHGVSAIVKVIIRCAPLGILGLVAATLAETGFDALLGYAQLLMVLIGSMLFIAFVVNPLIVFWKIKRNPYPLVLTCLKESGVTAFFTRSSAANIPVNMALCEKLRLPEDTYAVSIPLGATINMAGAAITITVLSMAAVHTLGMEVDLATAVLLSVVATISACGASGVAGGSLLLIPLACSLFGISNDIAMQVVAVGFIIGVLQDSAETALNSSTDVLFTAAACIADDQTLPDTIPMTRSDV</sequence>
<keyword evidence="3 9" id="KW-1003">Cell membrane</keyword>
<keyword evidence="2 9" id="KW-0813">Transport</keyword>
<dbReference type="Gene3D" id="1.10.3860.10">
    <property type="entry name" value="Sodium:dicarboxylate symporter"/>
    <property type="match status" value="1"/>
</dbReference>
<evidence type="ECO:0000256" key="7">
    <source>
        <dbReference type="ARBA" id="ARBA00022989"/>
    </source>
</evidence>
<feature type="transmembrane region" description="Helical" evidence="9">
    <location>
        <begin position="7"/>
        <end position="35"/>
    </location>
</feature>
<keyword evidence="7 9" id="KW-1133">Transmembrane helix</keyword>
<accession>A0A2H9U9T1</accession>
<keyword evidence="8 9" id="KW-0472">Membrane</keyword>